<feature type="transmembrane region" description="Helical" evidence="1">
    <location>
        <begin position="12"/>
        <end position="33"/>
    </location>
</feature>
<keyword evidence="1" id="KW-0812">Transmembrane</keyword>
<dbReference type="EMBL" id="FTMP01000001">
    <property type="protein sequence ID" value="SIP97734.1"/>
    <property type="molecule type" value="Genomic_DNA"/>
</dbReference>
<protein>
    <submittedName>
        <fullName evidence="2">MSHA biogenesis protein MshP</fullName>
    </submittedName>
</protein>
<evidence type="ECO:0000313" key="2">
    <source>
        <dbReference type="EMBL" id="SIP97734.1"/>
    </source>
</evidence>
<keyword evidence="1" id="KW-0472">Membrane</keyword>
<gene>
    <name evidence="2" type="ORF">SAMN05878282_101669</name>
</gene>
<evidence type="ECO:0000256" key="1">
    <source>
        <dbReference type="SAM" id="Phobius"/>
    </source>
</evidence>
<name>A0A1N6P056_AQUAC</name>
<proteinExistence type="predicted"/>
<keyword evidence="1" id="KW-1133">Transmembrane helix</keyword>
<dbReference type="AlphaFoldDB" id="A0A1N6P056"/>
<dbReference type="Proteomes" id="UP000185841">
    <property type="component" value="Unassembled WGS sequence"/>
</dbReference>
<accession>A0A1N6P056</accession>
<sequence length="138" mass="14739">MRREPHLRRASGFGLVAALFLIIVVTLLVITMARLSTVQHGSTSLAIQQARAYQAARAGLEWGMSQAVQSNLCAAGTPSMTGTGLAEFSVSVSCNSASYTDNEGNPVQIFRFTAEAQNGTPGGRPDYAYRQLTATVER</sequence>
<reference evidence="2 3" key="1">
    <citation type="submission" date="2017-01" db="EMBL/GenBank/DDBJ databases">
        <authorList>
            <person name="Mah S.A."/>
            <person name="Swanson W.J."/>
            <person name="Moy G.W."/>
            <person name="Vacquier V.D."/>
        </authorList>
    </citation>
    <scope>NUCLEOTIDE SEQUENCE [LARGE SCALE GENOMIC DNA]</scope>
    <source>
        <strain evidence="2 3">RU36E</strain>
    </source>
</reference>
<evidence type="ECO:0000313" key="3">
    <source>
        <dbReference type="Proteomes" id="UP000185841"/>
    </source>
</evidence>
<organism evidence="2 3">
    <name type="scientific">Aquipseudomonas alcaligenes</name>
    <name type="common">Pseudomonas alcaligenes</name>
    <dbReference type="NCBI Taxonomy" id="43263"/>
    <lineage>
        <taxon>Bacteria</taxon>
        <taxon>Pseudomonadati</taxon>
        <taxon>Pseudomonadota</taxon>
        <taxon>Gammaproteobacteria</taxon>
        <taxon>Pseudomonadales</taxon>
        <taxon>Pseudomonadaceae</taxon>
        <taxon>Aquipseudomonas</taxon>
    </lineage>
</organism>
<dbReference type="RefSeq" id="WP_254843330.1">
    <property type="nucleotide sequence ID" value="NZ_FTMP01000001.1"/>
</dbReference>